<dbReference type="PANTHER" id="PTHR23502:SF181">
    <property type="entry name" value="MAJOR FACILITATOR SUPERFAMILY (MFS) PROFILE DOMAIN-CONTAINING PROTEIN"/>
    <property type="match status" value="1"/>
</dbReference>
<keyword evidence="2 5" id="KW-0812">Transmembrane</keyword>
<dbReference type="AlphaFoldDB" id="A0A0C3HIZ0"/>
<dbReference type="InParanoid" id="A0A0C3HIZ0"/>
<evidence type="ECO:0000256" key="4">
    <source>
        <dbReference type="ARBA" id="ARBA00023136"/>
    </source>
</evidence>
<dbReference type="STRING" id="913774.A0A0C3HIZ0"/>
<dbReference type="Pfam" id="PF07690">
    <property type="entry name" value="MFS_1"/>
    <property type="match status" value="1"/>
</dbReference>
<feature type="transmembrane region" description="Helical" evidence="5">
    <location>
        <begin position="224"/>
        <end position="242"/>
    </location>
</feature>
<feature type="transmembrane region" description="Helical" evidence="5">
    <location>
        <begin position="499"/>
        <end position="519"/>
    </location>
</feature>
<accession>A0A0C3HIZ0</accession>
<evidence type="ECO:0008006" key="8">
    <source>
        <dbReference type="Google" id="ProtNLM"/>
    </source>
</evidence>
<feature type="transmembrane region" description="Helical" evidence="5">
    <location>
        <begin position="467"/>
        <end position="484"/>
    </location>
</feature>
<dbReference type="EMBL" id="KN832870">
    <property type="protein sequence ID" value="KIN08156.1"/>
    <property type="molecule type" value="Genomic_DNA"/>
</dbReference>
<dbReference type="Proteomes" id="UP000054321">
    <property type="component" value="Unassembled WGS sequence"/>
</dbReference>
<dbReference type="InterPro" id="IPR011701">
    <property type="entry name" value="MFS"/>
</dbReference>
<evidence type="ECO:0000256" key="1">
    <source>
        <dbReference type="ARBA" id="ARBA00004141"/>
    </source>
</evidence>
<dbReference type="OrthoDB" id="5215911at2759"/>
<dbReference type="HOGENOM" id="CLU_024939_0_0_1"/>
<keyword evidence="4 5" id="KW-0472">Membrane</keyword>
<gene>
    <name evidence="6" type="ORF">OIDMADRAFT_175022</name>
</gene>
<dbReference type="Gene3D" id="1.20.1250.20">
    <property type="entry name" value="MFS general substrate transporter like domains"/>
    <property type="match status" value="1"/>
</dbReference>
<sequence length="550" mass="58917">MDILQKPKKALKKFVSKVSIQTVIKNGDAEDTEPLSNSRTRGQWPLTTTVDLRDPKNWPAWKKDLAFVSLLVSTAVVGILKTLFVTTNSVIMAQYNVSYIAAAALTGVPFILAALSGLGSAVLSQVIGKRTIHIAATLVMLAGAVWNMRTMGSYPQFMFARIFQGAGWGAFEGIVMLSVRDIFAPHELPLCSNVLSITSLFFTWGSPILGGYLSQSTFTFRAELLVVNIIQACSVFFALLFFPETSYKPSIPSPDSSTSFSIHSYVSSLRPLPYTASFTRTALQPIRALATPSAFFAVLIVGPITASAFGLSNSLSLLFTSNPVFLFPTHVGFLFILPAGLSLACAIIITVLMSVSRPPMASYKLLVPGIIVGLAGLLSFGLYTAMHLETQEQNQAPVTSGLFARDEVASGLSLPVVSVLFGFLTAASAILGIGLHLHSDSMSWRQAEMRSAIEEAADIAIEGAGRTWIDILSGIFIIAIPAFASDGQNAGTARWLKDVVIAIMVFQMLACGLVGVVGWRIGEKVKVLDGNIVGINTFKDGARKEGIFSA</sequence>
<feature type="transmembrane region" description="Helical" evidence="5">
    <location>
        <begin position="158"/>
        <end position="178"/>
    </location>
</feature>
<feature type="transmembrane region" description="Helical" evidence="5">
    <location>
        <begin position="130"/>
        <end position="146"/>
    </location>
</feature>
<evidence type="ECO:0000313" key="6">
    <source>
        <dbReference type="EMBL" id="KIN08156.1"/>
    </source>
</evidence>
<dbReference type="SUPFAM" id="SSF103473">
    <property type="entry name" value="MFS general substrate transporter"/>
    <property type="match status" value="1"/>
</dbReference>
<dbReference type="GO" id="GO:0022857">
    <property type="term" value="F:transmembrane transporter activity"/>
    <property type="evidence" value="ECO:0007669"/>
    <property type="project" value="InterPro"/>
</dbReference>
<dbReference type="InterPro" id="IPR036259">
    <property type="entry name" value="MFS_trans_sf"/>
</dbReference>
<feature type="transmembrane region" description="Helical" evidence="5">
    <location>
        <begin position="408"/>
        <end position="435"/>
    </location>
</feature>
<reference evidence="7" key="2">
    <citation type="submission" date="2015-01" db="EMBL/GenBank/DDBJ databases">
        <title>Evolutionary Origins and Diversification of the Mycorrhizal Mutualists.</title>
        <authorList>
            <consortium name="DOE Joint Genome Institute"/>
            <consortium name="Mycorrhizal Genomics Consortium"/>
            <person name="Kohler A."/>
            <person name="Kuo A."/>
            <person name="Nagy L.G."/>
            <person name="Floudas D."/>
            <person name="Copeland A."/>
            <person name="Barry K.W."/>
            <person name="Cichocki N."/>
            <person name="Veneault-Fourrey C."/>
            <person name="LaButti K."/>
            <person name="Lindquist E.A."/>
            <person name="Lipzen A."/>
            <person name="Lundell T."/>
            <person name="Morin E."/>
            <person name="Murat C."/>
            <person name="Riley R."/>
            <person name="Ohm R."/>
            <person name="Sun H."/>
            <person name="Tunlid A."/>
            <person name="Henrissat B."/>
            <person name="Grigoriev I.V."/>
            <person name="Hibbett D.S."/>
            <person name="Martin F."/>
        </authorList>
    </citation>
    <scope>NUCLEOTIDE SEQUENCE [LARGE SCALE GENOMIC DNA]</scope>
    <source>
        <strain evidence="7">Zn</strain>
    </source>
</reference>
<reference evidence="6 7" key="1">
    <citation type="submission" date="2014-04" db="EMBL/GenBank/DDBJ databases">
        <authorList>
            <consortium name="DOE Joint Genome Institute"/>
            <person name="Kuo A."/>
            <person name="Martino E."/>
            <person name="Perotto S."/>
            <person name="Kohler A."/>
            <person name="Nagy L.G."/>
            <person name="Floudas D."/>
            <person name="Copeland A."/>
            <person name="Barry K.W."/>
            <person name="Cichocki N."/>
            <person name="Veneault-Fourrey C."/>
            <person name="LaButti K."/>
            <person name="Lindquist E.A."/>
            <person name="Lipzen A."/>
            <person name="Lundell T."/>
            <person name="Morin E."/>
            <person name="Murat C."/>
            <person name="Sun H."/>
            <person name="Tunlid A."/>
            <person name="Henrissat B."/>
            <person name="Grigoriev I.V."/>
            <person name="Hibbett D.S."/>
            <person name="Martin F."/>
            <person name="Nordberg H.P."/>
            <person name="Cantor M.N."/>
            <person name="Hua S.X."/>
        </authorList>
    </citation>
    <scope>NUCLEOTIDE SEQUENCE [LARGE SCALE GENOMIC DNA]</scope>
    <source>
        <strain evidence="6 7">Zn</strain>
    </source>
</reference>
<keyword evidence="7" id="KW-1185">Reference proteome</keyword>
<organism evidence="6 7">
    <name type="scientific">Oidiodendron maius (strain Zn)</name>
    <dbReference type="NCBI Taxonomy" id="913774"/>
    <lineage>
        <taxon>Eukaryota</taxon>
        <taxon>Fungi</taxon>
        <taxon>Dikarya</taxon>
        <taxon>Ascomycota</taxon>
        <taxon>Pezizomycotina</taxon>
        <taxon>Leotiomycetes</taxon>
        <taxon>Leotiomycetes incertae sedis</taxon>
        <taxon>Myxotrichaceae</taxon>
        <taxon>Oidiodendron</taxon>
    </lineage>
</organism>
<evidence type="ECO:0000256" key="2">
    <source>
        <dbReference type="ARBA" id="ARBA00022692"/>
    </source>
</evidence>
<dbReference type="GO" id="GO:0005886">
    <property type="term" value="C:plasma membrane"/>
    <property type="evidence" value="ECO:0007669"/>
    <property type="project" value="TreeGrafter"/>
</dbReference>
<feature type="transmembrane region" description="Helical" evidence="5">
    <location>
        <begin position="65"/>
        <end position="85"/>
    </location>
</feature>
<dbReference type="PANTHER" id="PTHR23502">
    <property type="entry name" value="MAJOR FACILITATOR SUPERFAMILY"/>
    <property type="match status" value="1"/>
</dbReference>
<feature type="transmembrane region" description="Helical" evidence="5">
    <location>
        <begin position="365"/>
        <end position="388"/>
    </location>
</feature>
<name>A0A0C3HIZ0_OIDMZ</name>
<feature type="transmembrane region" description="Helical" evidence="5">
    <location>
        <begin position="331"/>
        <end position="353"/>
    </location>
</feature>
<evidence type="ECO:0000256" key="5">
    <source>
        <dbReference type="SAM" id="Phobius"/>
    </source>
</evidence>
<feature type="transmembrane region" description="Helical" evidence="5">
    <location>
        <begin position="289"/>
        <end position="311"/>
    </location>
</feature>
<feature type="transmembrane region" description="Helical" evidence="5">
    <location>
        <begin position="190"/>
        <end position="212"/>
    </location>
</feature>
<evidence type="ECO:0000256" key="3">
    <source>
        <dbReference type="ARBA" id="ARBA00022989"/>
    </source>
</evidence>
<evidence type="ECO:0000313" key="7">
    <source>
        <dbReference type="Proteomes" id="UP000054321"/>
    </source>
</evidence>
<comment type="subcellular location">
    <subcellularLocation>
        <location evidence="1">Membrane</location>
        <topology evidence="1">Multi-pass membrane protein</topology>
    </subcellularLocation>
</comment>
<keyword evidence="3 5" id="KW-1133">Transmembrane helix</keyword>
<feature type="transmembrane region" description="Helical" evidence="5">
    <location>
        <begin position="97"/>
        <end position="118"/>
    </location>
</feature>
<proteinExistence type="predicted"/>
<protein>
    <recommendedName>
        <fullName evidence="8">Major facilitator superfamily (MFS) profile domain-containing protein</fullName>
    </recommendedName>
</protein>